<dbReference type="NCBIfam" id="NF006826">
    <property type="entry name" value="PRK09347.1-3"/>
    <property type="match status" value="1"/>
</dbReference>
<sequence>MPPFDGVVPDSPEVDIDLAAKHAEAMLTALGLPYDSEHNDRTPRRFVRALAEMTAGRLVDPGRHLEVTFPSVSDNPTMILVVNVRFVSLCEHHLLPWVGRASVAYLPATGARIVGLSKLARLVKEFAARPQVQERLGEQVVTTIERMLDTTGVACLIRGAHSCMNLRGVEAEDASMVSSHLLGRFRDDPAVRAEFIAAVGSANSLGGGG</sequence>
<dbReference type="PANTHER" id="PTHR11109">
    <property type="entry name" value="GTP CYCLOHYDROLASE I"/>
    <property type="match status" value="1"/>
</dbReference>
<evidence type="ECO:0000256" key="4">
    <source>
        <dbReference type="ARBA" id="ARBA00022801"/>
    </source>
</evidence>
<dbReference type="Proteomes" id="UP000054226">
    <property type="component" value="Unassembled WGS sequence"/>
</dbReference>
<evidence type="ECO:0000256" key="1">
    <source>
        <dbReference type="ARBA" id="ARBA00001052"/>
    </source>
</evidence>
<dbReference type="Gene3D" id="1.10.286.10">
    <property type="match status" value="1"/>
</dbReference>
<dbReference type="GO" id="GO:0006730">
    <property type="term" value="P:one-carbon metabolic process"/>
    <property type="evidence" value="ECO:0007669"/>
    <property type="project" value="UniProtKB-UniRule"/>
</dbReference>
<dbReference type="GO" id="GO:0046654">
    <property type="term" value="P:tetrahydrofolate biosynthetic process"/>
    <property type="evidence" value="ECO:0007669"/>
    <property type="project" value="UniProtKB-UniRule"/>
</dbReference>
<evidence type="ECO:0000256" key="2">
    <source>
        <dbReference type="ARBA" id="ARBA00005080"/>
    </source>
</evidence>
<comment type="similarity">
    <text evidence="5">Belongs to the GTP cyclohydrolase I family.</text>
</comment>
<dbReference type="UniPathway" id="UPA00848">
    <property type="reaction ID" value="UER00151"/>
</dbReference>
<evidence type="ECO:0000313" key="8">
    <source>
        <dbReference type="Proteomes" id="UP000054226"/>
    </source>
</evidence>
<accession>M2Z320</accession>
<proteinExistence type="inferred from homology"/>
<evidence type="ECO:0000259" key="6">
    <source>
        <dbReference type="Pfam" id="PF01227"/>
    </source>
</evidence>
<reference evidence="7 8" key="1">
    <citation type="journal article" date="2013" name="Genome Announc.">
        <title>Draft Genome Sequence of Amycolatopsis decaplanina Strain DSM 44594T.</title>
        <authorList>
            <person name="Kaur N."/>
            <person name="Kumar S."/>
            <person name="Bala M."/>
            <person name="Raghava G.P."/>
            <person name="Mayilraj S."/>
        </authorList>
    </citation>
    <scope>NUCLEOTIDE SEQUENCE [LARGE SCALE GENOMIC DNA]</scope>
    <source>
        <strain evidence="7 8">DSM 44594</strain>
    </source>
</reference>
<protein>
    <recommendedName>
        <fullName evidence="5">GTP cyclohydrolase 1</fullName>
        <ecNumber evidence="5">3.5.4.16</ecNumber>
    </recommendedName>
    <alternativeName>
        <fullName evidence="5">GTP cyclohydrolase I</fullName>
        <shortName evidence="5">GTP-CH-I</shortName>
    </alternativeName>
</protein>
<dbReference type="SUPFAM" id="SSF55620">
    <property type="entry name" value="Tetrahydrobiopterin biosynthesis enzymes-like"/>
    <property type="match status" value="1"/>
</dbReference>
<dbReference type="GO" id="GO:0003934">
    <property type="term" value="F:GTP cyclohydrolase I activity"/>
    <property type="evidence" value="ECO:0007669"/>
    <property type="project" value="UniProtKB-UniRule"/>
</dbReference>
<organism evidence="7 8">
    <name type="scientific">Amycolatopsis decaplanina DSM 44594</name>
    <dbReference type="NCBI Taxonomy" id="1284240"/>
    <lineage>
        <taxon>Bacteria</taxon>
        <taxon>Bacillati</taxon>
        <taxon>Actinomycetota</taxon>
        <taxon>Actinomycetes</taxon>
        <taxon>Pseudonocardiales</taxon>
        <taxon>Pseudonocardiaceae</taxon>
        <taxon>Amycolatopsis</taxon>
    </lineage>
</organism>
<comment type="subunit">
    <text evidence="5">Homopolymer.</text>
</comment>
<keyword evidence="5" id="KW-0862">Zinc</keyword>
<gene>
    <name evidence="5" type="primary">folE</name>
    <name evidence="7" type="ORF">H074_25887</name>
</gene>
<dbReference type="Pfam" id="PF01227">
    <property type="entry name" value="GTP_cyclohydroI"/>
    <property type="match status" value="1"/>
</dbReference>
<comment type="catalytic activity">
    <reaction evidence="1 5">
        <text>GTP + H2O = 7,8-dihydroneopterin 3'-triphosphate + formate + H(+)</text>
        <dbReference type="Rhea" id="RHEA:17473"/>
        <dbReference type="ChEBI" id="CHEBI:15377"/>
        <dbReference type="ChEBI" id="CHEBI:15378"/>
        <dbReference type="ChEBI" id="CHEBI:15740"/>
        <dbReference type="ChEBI" id="CHEBI:37565"/>
        <dbReference type="ChEBI" id="CHEBI:58462"/>
        <dbReference type="EC" id="3.5.4.16"/>
    </reaction>
</comment>
<name>M2Z320_9PSEU</name>
<dbReference type="FunFam" id="3.30.1130.10:FF:000001">
    <property type="entry name" value="GTP cyclohydrolase 1"/>
    <property type="match status" value="1"/>
</dbReference>
<dbReference type="AlphaFoldDB" id="M2Z320"/>
<dbReference type="GO" id="GO:0005525">
    <property type="term" value="F:GTP binding"/>
    <property type="evidence" value="ECO:0007669"/>
    <property type="project" value="UniProtKB-KW"/>
</dbReference>
<evidence type="ECO:0000313" key="7">
    <source>
        <dbReference type="EMBL" id="EME55004.1"/>
    </source>
</evidence>
<evidence type="ECO:0000256" key="3">
    <source>
        <dbReference type="ARBA" id="ARBA00022563"/>
    </source>
</evidence>
<dbReference type="HAMAP" id="MF_00223">
    <property type="entry name" value="FolE"/>
    <property type="match status" value="1"/>
</dbReference>
<feature type="binding site" evidence="5">
    <location>
        <position position="93"/>
    </location>
    <ligand>
        <name>Zn(2+)</name>
        <dbReference type="ChEBI" id="CHEBI:29105"/>
    </ligand>
</feature>
<dbReference type="PANTHER" id="PTHR11109:SF7">
    <property type="entry name" value="GTP CYCLOHYDROLASE 1"/>
    <property type="match status" value="1"/>
</dbReference>
<keyword evidence="5" id="KW-0547">Nucleotide-binding</keyword>
<keyword evidence="8" id="KW-1185">Reference proteome</keyword>
<keyword evidence="3 5" id="KW-0554">One-carbon metabolism</keyword>
<dbReference type="EC" id="3.5.4.16" evidence="5"/>
<dbReference type="EMBL" id="AOHO01000068">
    <property type="protein sequence ID" value="EME55004.1"/>
    <property type="molecule type" value="Genomic_DNA"/>
</dbReference>
<feature type="domain" description="GTP cyclohydrolase I" evidence="6">
    <location>
        <begin position="20"/>
        <end position="198"/>
    </location>
</feature>
<dbReference type="InterPro" id="IPR043133">
    <property type="entry name" value="GTP-CH-I_C/QueF"/>
</dbReference>
<comment type="caution">
    <text evidence="7">The sequence shown here is derived from an EMBL/GenBank/DDBJ whole genome shotgun (WGS) entry which is preliminary data.</text>
</comment>
<dbReference type="InterPro" id="IPR001474">
    <property type="entry name" value="GTP_CycHdrlase_I"/>
</dbReference>
<dbReference type="GO" id="GO:0006729">
    <property type="term" value="P:tetrahydrobiopterin biosynthetic process"/>
    <property type="evidence" value="ECO:0007669"/>
    <property type="project" value="TreeGrafter"/>
</dbReference>
<evidence type="ECO:0000256" key="5">
    <source>
        <dbReference type="HAMAP-Rule" id="MF_00223"/>
    </source>
</evidence>
<feature type="binding site" evidence="5">
    <location>
        <position position="163"/>
    </location>
    <ligand>
        <name>Zn(2+)</name>
        <dbReference type="ChEBI" id="CHEBI:29105"/>
    </ligand>
</feature>
<comment type="pathway">
    <text evidence="2 5">Cofactor biosynthesis; 7,8-dihydroneopterin triphosphate biosynthesis; 7,8-dihydroneopterin triphosphate from GTP: step 1/1.</text>
</comment>
<dbReference type="InterPro" id="IPR043134">
    <property type="entry name" value="GTP-CH-I_N"/>
</dbReference>
<feature type="binding site" evidence="5">
    <location>
        <position position="90"/>
    </location>
    <ligand>
        <name>Zn(2+)</name>
        <dbReference type="ChEBI" id="CHEBI:29105"/>
    </ligand>
</feature>
<dbReference type="Gene3D" id="3.30.1130.10">
    <property type="match status" value="1"/>
</dbReference>
<dbReference type="PATRIC" id="fig|1284240.4.peg.5261"/>
<dbReference type="GO" id="GO:0008270">
    <property type="term" value="F:zinc ion binding"/>
    <property type="evidence" value="ECO:0007669"/>
    <property type="project" value="UniProtKB-UniRule"/>
</dbReference>
<dbReference type="GO" id="GO:0005737">
    <property type="term" value="C:cytoplasm"/>
    <property type="evidence" value="ECO:0007669"/>
    <property type="project" value="TreeGrafter"/>
</dbReference>
<keyword evidence="5" id="KW-0479">Metal-binding</keyword>
<keyword evidence="4 5" id="KW-0378">Hydrolase</keyword>
<dbReference type="InterPro" id="IPR020602">
    <property type="entry name" value="GTP_CycHdrlase_I_dom"/>
</dbReference>
<keyword evidence="5" id="KW-0342">GTP-binding</keyword>